<evidence type="ECO:0000313" key="2">
    <source>
        <dbReference type="Proteomes" id="UP000490800"/>
    </source>
</evidence>
<dbReference type="RefSeq" id="WP_157336122.1">
    <property type="nucleotide sequence ID" value="NZ_RHLK01000006.1"/>
</dbReference>
<dbReference type="OrthoDB" id="165483at2"/>
<reference evidence="1 2" key="1">
    <citation type="journal article" date="2019" name="Microorganisms">
        <title>Paenibacillus lutrae sp. nov., A Chitinolytic Species Isolated from A River Otter in Castril Natural Park, Granada, Spain.</title>
        <authorList>
            <person name="Rodriguez M."/>
            <person name="Reina J.C."/>
            <person name="Bejar V."/>
            <person name="Llamas I."/>
        </authorList>
    </citation>
    <scope>NUCLEOTIDE SEQUENCE [LARGE SCALE GENOMIC DNA]</scope>
    <source>
        <strain evidence="1 2">N10</strain>
    </source>
</reference>
<dbReference type="Proteomes" id="UP000490800">
    <property type="component" value="Unassembled WGS sequence"/>
</dbReference>
<dbReference type="PANTHER" id="PTHR34796">
    <property type="entry name" value="EXPRESSED PROTEIN"/>
    <property type="match status" value="1"/>
</dbReference>
<dbReference type="PANTHER" id="PTHR34796:SF1">
    <property type="entry name" value="EXPRESSED PROTEIN"/>
    <property type="match status" value="1"/>
</dbReference>
<proteinExistence type="predicted"/>
<protein>
    <submittedName>
        <fullName evidence="1">DUF309 domain-containing protein</fullName>
    </submittedName>
</protein>
<comment type="caution">
    <text evidence="1">The sequence shown here is derived from an EMBL/GenBank/DDBJ whole genome shotgun (WGS) entry which is preliminary data.</text>
</comment>
<dbReference type="AlphaFoldDB" id="A0A7X3FIU0"/>
<sequence>MEQYPQAYIDFLIHFHGDRDFFECHEVLEEYWKEAGAHPLADAYVGLIQLAVGLYHQRRGNLAGAAKMLRSSLDYLEQMPVDKLGLDPELLQALIGQRLHEVESGGFSYIDLNLPIRNLKLLKASQTECQERGLEWGKSSDLSDKHLLDKHKLRDRSDVIRERARQLESRKLRRGEDGY</sequence>
<keyword evidence="2" id="KW-1185">Reference proteome</keyword>
<dbReference type="SUPFAM" id="SSF140663">
    <property type="entry name" value="TTHA0068-like"/>
    <property type="match status" value="1"/>
</dbReference>
<organism evidence="1 2">
    <name type="scientific">Paenibacillus lutrae</name>
    <dbReference type="NCBI Taxonomy" id="2078573"/>
    <lineage>
        <taxon>Bacteria</taxon>
        <taxon>Bacillati</taxon>
        <taxon>Bacillota</taxon>
        <taxon>Bacilli</taxon>
        <taxon>Bacillales</taxon>
        <taxon>Paenibacillaceae</taxon>
        <taxon>Paenibacillus</taxon>
    </lineage>
</organism>
<dbReference type="Pfam" id="PF03745">
    <property type="entry name" value="DUF309"/>
    <property type="match status" value="1"/>
</dbReference>
<gene>
    <name evidence="1" type="ORF">EDM21_13095</name>
</gene>
<name>A0A7X3FIU0_9BACL</name>
<accession>A0A7X3FIU0</accession>
<dbReference type="InterPro" id="IPR023203">
    <property type="entry name" value="TTHA0068_sf"/>
</dbReference>
<dbReference type="EMBL" id="RHLK01000006">
    <property type="protein sequence ID" value="MVP00450.1"/>
    <property type="molecule type" value="Genomic_DNA"/>
</dbReference>
<dbReference type="Gene3D" id="1.10.3450.10">
    <property type="entry name" value="TTHA0068-like"/>
    <property type="match status" value="1"/>
</dbReference>
<evidence type="ECO:0000313" key="1">
    <source>
        <dbReference type="EMBL" id="MVP00450.1"/>
    </source>
</evidence>
<dbReference type="InterPro" id="IPR005500">
    <property type="entry name" value="DUF309"/>
</dbReference>